<comment type="caution">
    <text evidence="1">The sequence shown here is derived from an EMBL/GenBank/DDBJ whole genome shotgun (WGS) entry which is preliminary data.</text>
</comment>
<accession>A0A0F8W6T7</accession>
<proteinExistence type="predicted"/>
<gene>
    <name evidence="1" type="ORF">LCGC14_3105870</name>
</gene>
<reference evidence="1" key="1">
    <citation type="journal article" date="2015" name="Nature">
        <title>Complex archaea that bridge the gap between prokaryotes and eukaryotes.</title>
        <authorList>
            <person name="Spang A."/>
            <person name="Saw J.H."/>
            <person name="Jorgensen S.L."/>
            <person name="Zaremba-Niedzwiedzka K."/>
            <person name="Martijn J."/>
            <person name="Lind A.E."/>
            <person name="van Eijk R."/>
            <person name="Schleper C."/>
            <person name="Guy L."/>
            <person name="Ettema T.J."/>
        </authorList>
    </citation>
    <scope>NUCLEOTIDE SEQUENCE</scope>
</reference>
<protein>
    <submittedName>
        <fullName evidence="1">Uncharacterized protein</fullName>
    </submittedName>
</protein>
<sequence length="59" mass="6870">MDINLVIQVCATLVCKFSDKKSLQEFELLAYEQACRTLESVLGDFRKTWEATNEFENYS</sequence>
<name>A0A0F8W6T7_9ZZZZ</name>
<dbReference type="EMBL" id="LAZR01067067">
    <property type="protein sequence ID" value="KKK52343.1"/>
    <property type="molecule type" value="Genomic_DNA"/>
</dbReference>
<organism evidence="1">
    <name type="scientific">marine sediment metagenome</name>
    <dbReference type="NCBI Taxonomy" id="412755"/>
    <lineage>
        <taxon>unclassified sequences</taxon>
        <taxon>metagenomes</taxon>
        <taxon>ecological metagenomes</taxon>
    </lineage>
</organism>
<evidence type="ECO:0000313" key="1">
    <source>
        <dbReference type="EMBL" id="KKK52343.1"/>
    </source>
</evidence>
<dbReference type="AlphaFoldDB" id="A0A0F8W6T7"/>